<dbReference type="SUPFAM" id="SSF51230">
    <property type="entry name" value="Single hybrid motif"/>
    <property type="match status" value="1"/>
</dbReference>
<dbReference type="EMBL" id="JBEYRS010000027">
    <property type="protein sequence ID" value="MEW2367572.1"/>
    <property type="molecule type" value="Genomic_DNA"/>
</dbReference>
<organism evidence="3 4">
    <name type="scientific">Streptomyces huasconensis</name>
    <dbReference type="NCBI Taxonomy" id="1854574"/>
    <lineage>
        <taxon>Bacteria</taxon>
        <taxon>Bacillati</taxon>
        <taxon>Actinomycetota</taxon>
        <taxon>Actinomycetes</taxon>
        <taxon>Kitasatosporales</taxon>
        <taxon>Streptomycetaceae</taxon>
        <taxon>Streptomyces</taxon>
    </lineage>
</organism>
<dbReference type="Pfam" id="PF00364">
    <property type="entry name" value="Biotin_lipoyl"/>
    <property type="match status" value="1"/>
</dbReference>
<sequence length="78" mass="8199">MDLTCPQMGDVGTITLNKWLKREGDHVARDEVVAELATDKAVTELPAPVDGILTPVAREGSVTAPGGLLGFIGPRDES</sequence>
<dbReference type="CDD" id="cd06849">
    <property type="entry name" value="lipoyl_domain"/>
    <property type="match status" value="1"/>
</dbReference>
<dbReference type="PROSITE" id="PS50968">
    <property type="entry name" value="BIOTINYL_LIPOYL"/>
    <property type="match status" value="1"/>
</dbReference>
<protein>
    <submittedName>
        <fullName evidence="3">Lipoyl domain-containing protein</fullName>
    </submittedName>
</protein>
<dbReference type="PROSITE" id="PS00189">
    <property type="entry name" value="LIPOYL"/>
    <property type="match status" value="1"/>
</dbReference>
<feature type="domain" description="Lipoyl-binding" evidence="2">
    <location>
        <begin position="1"/>
        <end position="73"/>
    </location>
</feature>
<dbReference type="InterPro" id="IPR011053">
    <property type="entry name" value="Single_hybrid_motif"/>
</dbReference>
<keyword evidence="4" id="KW-1185">Reference proteome</keyword>
<gene>
    <name evidence="3" type="ORF">AB0887_37310</name>
</gene>
<name>A0ABV3M791_9ACTN</name>
<keyword evidence="1" id="KW-0450">Lipoyl</keyword>
<proteinExistence type="predicted"/>
<evidence type="ECO:0000256" key="1">
    <source>
        <dbReference type="ARBA" id="ARBA00022823"/>
    </source>
</evidence>
<accession>A0ABV3M791</accession>
<dbReference type="InterPro" id="IPR000089">
    <property type="entry name" value="Biotin_lipoyl"/>
</dbReference>
<evidence type="ECO:0000259" key="2">
    <source>
        <dbReference type="PROSITE" id="PS50968"/>
    </source>
</evidence>
<evidence type="ECO:0000313" key="3">
    <source>
        <dbReference type="EMBL" id="MEW2367572.1"/>
    </source>
</evidence>
<dbReference type="InterPro" id="IPR003016">
    <property type="entry name" value="2-oxoA_DH_lipoyl-BS"/>
</dbReference>
<evidence type="ECO:0000313" key="4">
    <source>
        <dbReference type="Proteomes" id="UP001553843"/>
    </source>
</evidence>
<dbReference type="Gene3D" id="2.40.50.100">
    <property type="match status" value="1"/>
</dbReference>
<comment type="caution">
    <text evidence="3">The sequence shown here is derived from an EMBL/GenBank/DDBJ whole genome shotgun (WGS) entry which is preliminary data.</text>
</comment>
<reference evidence="3 4" key="1">
    <citation type="submission" date="2024-06" db="EMBL/GenBank/DDBJ databases">
        <title>The Natural Products Discovery Center: Release of the First 8490 Sequenced Strains for Exploring Actinobacteria Biosynthetic Diversity.</title>
        <authorList>
            <person name="Kalkreuter E."/>
            <person name="Kautsar S.A."/>
            <person name="Yang D."/>
            <person name="Bader C.D."/>
            <person name="Teijaro C.N."/>
            <person name="Fluegel L."/>
            <person name="Davis C.M."/>
            <person name="Simpson J.R."/>
            <person name="Lauterbach L."/>
            <person name="Steele A.D."/>
            <person name="Gui C."/>
            <person name="Meng S."/>
            <person name="Li G."/>
            <person name="Viehrig K."/>
            <person name="Ye F."/>
            <person name="Su P."/>
            <person name="Kiefer A.F."/>
            <person name="Nichols A."/>
            <person name="Cepeda A.J."/>
            <person name="Yan W."/>
            <person name="Fan B."/>
            <person name="Jiang Y."/>
            <person name="Adhikari A."/>
            <person name="Zheng C.-J."/>
            <person name="Schuster L."/>
            <person name="Cowan T.M."/>
            <person name="Smanski M.J."/>
            <person name="Chevrette M.G."/>
            <person name="De Carvalho L.P.S."/>
            <person name="Shen B."/>
        </authorList>
    </citation>
    <scope>NUCLEOTIDE SEQUENCE [LARGE SCALE GENOMIC DNA]</scope>
    <source>
        <strain evidence="3 4">NPDC047833</strain>
    </source>
</reference>
<dbReference type="RefSeq" id="WP_359783568.1">
    <property type="nucleotide sequence ID" value="NZ_JBEYRR010000016.1"/>
</dbReference>
<dbReference type="Proteomes" id="UP001553843">
    <property type="component" value="Unassembled WGS sequence"/>
</dbReference>